<keyword evidence="7" id="KW-1185">Reference proteome</keyword>
<dbReference type="EMBL" id="JALJOV010000111">
    <property type="protein sequence ID" value="KAK9867090.1"/>
    <property type="molecule type" value="Genomic_DNA"/>
</dbReference>
<dbReference type="InterPro" id="IPR026847">
    <property type="entry name" value="VPS13"/>
</dbReference>
<evidence type="ECO:0000313" key="6">
    <source>
        <dbReference type="EMBL" id="KAK9867090.1"/>
    </source>
</evidence>
<feature type="region of interest" description="Disordered" evidence="3">
    <location>
        <begin position="239"/>
        <end position="317"/>
    </location>
</feature>
<feature type="compositionally biased region" description="Low complexity" evidence="3">
    <location>
        <begin position="4404"/>
        <end position="4424"/>
    </location>
</feature>
<feature type="region of interest" description="Disordered" evidence="3">
    <location>
        <begin position="1196"/>
        <end position="1216"/>
    </location>
</feature>
<feature type="compositionally biased region" description="Polar residues" evidence="3">
    <location>
        <begin position="3322"/>
        <end position="3332"/>
    </location>
</feature>
<dbReference type="SMART" id="SM00239">
    <property type="entry name" value="C2"/>
    <property type="match status" value="2"/>
</dbReference>
<feature type="chain" id="PRO_5043486438" description="C2 domain-containing protein" evidence="4">
    <location>
        <begin position="17"/>
        <end position="5609"/>
    </location>
</feature>
<feature type="compositionally biased region" description="Basic and acidic residues" evidence="3">
    <location>
        <begin position="3830"/>
        <end position="3850"/>
    </location>
</feature>
<evidence type="ECO:0000313" key="7">
    <source>
        <dbReference type="Proteomes" id="UP001485043"/>
    </source>
</evidence>
<feature type="domain" description="C2" evidence="5">
    <location>
        <begin position="4764"/>
        <end position="4889"/>
    </location>
</feature>
<evidence type="ECO:0000256" key="3">
    <source>
        <dbReference type="SAM" id="MobiDB-lite"/>
    </source>
</evidence>
<dbReference type="PANTHER" id="PTHR16166:SF93">
    <property type="entry name" value="INTERMEMBRANE LIPID TRANSFER PROTEIN VPS13"/>
    <property type="match status" value="1"/>
</dbReference>
<feature type="compositionally biased region" description="Basic and acidic residues" evidence="3">
    <location>
        <begin position="3262"/>
        <end position="3276"/>
    </location>
</feature>
<feature type="region of interest" description="Disordered" evidence="3">
    <location>
        <begin position="1662"/>
        <end position="1688"/>
    </location>
</feature>
<comment type="caution">
    <text evidence="6">The sequence shown here is derived from an EMBL/GenBank/DDBJ whole genome shotgun (WGS) entry which is preliminary data.</text>
</comment>
<feature type="region of interest" description="Disordered" evidence="3">
    <location>
        <begin position="3773"/>
        <end position="3888"/>
    </location>
</feature>
<feature type="compositionally biased region" description="Low complexity" evidence="3">
    <location>
        <begin position="3776"/>
        <end position="3787"/>
    </location>
</feature>
<feature type="region of interest" description="Disordered" evidence="3">
    <location>
        <begin position="3245"/>
        <end position="3276"/>
    </location>
</feature>
<feature type="compositionally biased region" description="Low complexity" evidence="3">
    <location>
        <begin position="3246"/>
        <end position="3257"/>
    </location>
</feature>
<feature type="region of interest" description="Disordered" evidence="3">
    <location>
        <begin position="2008"/>
        <end position="2031"/>
    </location>
</feature>
<evidence type="ECO:0000256" key="2">
    <source>
        <dbReference type="SAM" id="Coils"/>
    </source>
</evidence>
<feature type="coiled-coil region" evidence="2">
    <location>
        <begin position="4298"/>
        <end position="4325"/>
    </location>
</feature>
<feature type="region of interest" description="Disordered" evidence="3">
    <location>
        <begin position="1562"/>
        <end position="1585"/>
    </location>
</feature>
<comment type="similarity">
    <text evidence="1">Belongs to the VPS13 family.</text>
</comment>
<dbReference type="Pfam" id="PF00168">
    <property type="entry name" value="C2"/>
    <property type="match status" value="2"/>
</dbReference>
<feature type="region of interest" description="Disordered" evidence="3">
    <location>
        <begin position="3285"/>
        <end position="3304"/>
    </location>
</feature>
<feature type="compositionally biased region" description="Polar residues" evidence="3">
    <location>
        <begin position="4380"/>
        <end position="4389"/>
    </location>
</feature>
<dbReference type="Gene3D" id="2.60.40.150">
    <property type="entry name" value="C2 domain"/>
    <property type="match status" value="2"/>
</dbReference>
<proteinExistence type="inferred from homology"/>
<dbReference type="GO" id="GO:0045053">
    <property type="term" value="P:protein retention in Golgi apparatus"/>
    <property type="evidence" value="ECO:0007669"/>
    <property type="project" value="TreeGrafter"/>
</dbReference>
<accession>A0AAW1TDQ8</accession>
<feature type="compositionally biased region" description="Polar residues" evidence="3">
    <location>
        <begin position="4425"/>
        <end position="4436"/>
    </location>
</feature>
<dbReference type="InterPro" id="IPR009543">
    <property type="entry name" value="VPS13_VAB"/>
</dbReference>
<dbReference type="GO" id="GO:0006623">
    <property type="term" value="P:protein targeting to vacuole"/>
    <property type="evidence" value="ECO:0007669"/>
    <property type="project" value="TreeGrafter"/>
</dbReference>
<reference evidence="6 7" key="1">
    <citation type="journal article" date="2024" name="Nat. Commun.">
        <title>Phylogenomics reveals the evolutionary origins of lichenization in chlorophyte algae.</title>
        <authorList>
            <person name="Puginier C."/>
            <person name="Libourel C."/>
            <person name="Otte J."/>
            <person name="Skaloud P."/>
            <person name="Haon M."/>
            <person name="Grisel S."/>
            <person name="Petersen M."/>
            <person name="Berrin J.G."/>
            <person name="Delaux P.M."/>
            <person name="Dal Grande F."/>
            <person name="Keller J."/>
        </authorList>
    </citation>
    <scope>NUCLEOTIDE SEQUENCE [LARGE SCALE GENOMIC DNA]</scope>
    <source>
        <strain evidence="6 7">SAG 2523</strain>
    </source>
</reference>
<organism evidence="6 7">
    <name type="scientific">Apatococcus fuscideae</name>
    <dbReference type="NCBI Taxonomy" id="2026836"/>
    <lineage>
        <taxon>Eukaryota</taxon>
        <taxon>Viridiplantae</taxon>
        <taxon>Chlorophyta</taxon>
        <taxon>core chlorophytes</taxon>
        <taxon>Trebouxiophyceae</taxon>
        <taxon>Chlorellales</taxon>
        <taxon>Chlorellaceae</taxon>
        <taxon>Apatococcus</taxon>
    </lineage>
</organism>
<feature type="region of interest" description="Disordered" evidence="3">
    <location>
        <begin position="3545"/>
        <end position="3568"/>
    </location>
</feature>
<dbReference type="CDD" id="cd00030">
    <property type="entry name" value="C2"/>
    <property type="match status" value="2"/>
</dbReference>
<keyword evidence="4" id="KW-0732">Signal</keyword>
<feature type="region of interest" description="Disordered" evidence="3">
    <location>
        <begin position="3913"/>
        <end position="3960"/>
    </location>
</feature>
<feature type="region of interest" description="Disordered" evidence="3">
    <location>
        <begin position="3157"/>
        <end position="3206"/>
    </location>
</feature>
<dbReference type="PANTHER" id="PTHR16166">
    <property type="entry name" value="VACUOLAR PROTEIN SORTING-ASSOCIATED PROTEIN VPS13"/>
    <property type="match status" value="1"/>
</dbReference>
<dbReference type="SUPFAM" id="SSF49562">
    <property type="entry name" value="C2 domain (Calcium/lipid-binding domain, CaLB)"/>
    <property type="match status" value="2"/>
</dbReference>
<feature type="compositionally biased region" description="Low complexity" evidence="3">
    <location>
        <begin position="283"/>
        <end position="298"/>
    </location>
</feature>
<feature type="compositionally biased region" description="Basic and acidic residues" evidence="3">
    <location>
        <begin position="3949"/>
        <end position="3959"/>
    </location>
</feature>
<name>A0AAW1TDQ8_9CHLO</name>
<evidence type="ECO:0000256" key="4">
    <source>
        <dbReference type="SAM" id="SignalP"/>
    </source>
</evidence>
<evidence type="ECO:0000259" key="5">
    <source>
        <dbReference type="PROSITE" id="PS50004"/>
    </source>
</evidence>
<feature type="region of interest" description="Disordered" evidence="3">
    <location>
        <begin position="2386"/>
        <end position="2406"/>
    </location>
</feature>
<feature type="region of interest" description="Disordered" evidence="3">
    <location>
        <begin position="4733"/>
        <end position="4765"/>
    </location>
</feature>
<dbReference type="Proteomes" id="UP001485043">
    <property type="component" value="Unassembled WGS sequence"/>
</dbReference>
<feature type="region of interest" description="Disordered" evidence="3">
    <location>
        <begin position="922"/>
        <end position="947"/>
    </location>
</feature>
<sequence>MLSWSSWLLTVTAVSAVLTTTGWVAVVRFAALQRLLAFGLRRAFRIICAPAEGRNSSYRVTSDQSGVLIEGFELGSRISSLAGNDLFIFSALRVEHCHIQLPTLHQPLSIQLAGVCAELVQRQLPEPVALETRQDQEARASFNLKQDKLKAIDKLLWDTDFVDTGIARQQTTSGLLGRIKARALHRLLALCLQYVQLNVSNLEAIYRQADQPGPRPDAGHYLRAVDEICLAIRKANVTPEGPPAVTDTAQLDAQKDASQDSFSITDDSKGMRDTMSSRADNTGASSSGIASEAEPSAGIRDESLPEPDNSPPPMGPTITISISIRALVPDWDAAAVAVAMRMVDRLQVYEQYVTYWQARPQEPVHVNPRTWWLHAGQAAARECRKVSRHKVSLHTLESRHRNRLAYTKLYEAIISERPSYQAFTSSLISGRVTRLQRNQLAAMEAQLTLEEIAHFRVAIAAQHSKCIKDDPAVLSHAFHAVDAIISNLGALPSSVESMLFQTKSSSEAPKMIGFKLHATCPKIGVSIQACTSWWALSGLRPTADFSAVEASVKDISVSITPSGRISGRIKSFAAGGLGMGEASSEVVATLINSPSGDCNRLLQVADLHAAASQAGGLQDYLAQIPKQFLVVSIAMKAAKLEETDVEADAQAAPVMSTGATVAAADNFHAVRPPGFEIKARLAGIQVLYNKDVVSAVLTFMRHLDQLKRQPVITPVGAPDKPRPHAMDLLEVDPSQPSNLFERTMHAFATQNIPISQPLALPVLSISLTCPGIVLRIPYLHVPAYFSDKLIDPSTGHAARPEHYELIAAITRLRAHTFGEDFHQFMEEGTSQRVCAVCYLDIFCYQPPDKRSRHGFPGRTSAAGNWIGSMQLNREPSHFPMGPAAVRPAAEGEHDALDEQAISVMAKAWAHPDDYELLKVTNKRGSPEPLTGRRSAAHTRPGMGHSPALSLESNALPLIPLVKVAAAQVELSQKVDSLPVAPGSLTISSAVSTVGIHFWLSPLQVAHALSIVTAVEAAIPPEVAAMNQQQNLQPNAAKPAAYGSSAMKTQLRLSASVEIPLIAVLCLAEKASPTVPNASVSPSPLQRTGTGRPEAGGRLLPIYGINLVALCGAVRYYGTGETDAGLNVGGILVRDLQIRSDARFGHFLQTLPTRTIVIGSYANAYRRRLLRYSNITPLKKRWRRAIRTVMLRNRTSVYSGQSQAQRRRIRRSPHPPLHVPDSLLQRQVVGPQIRLTFQVQAATKLPGHPLYKLPPPAQLNIDAGNILLFVRISKNNRMLPFSSQTLNLVNNFMENRPPGSSLITGKTDPGAEDADKAGPSDYMAPITPPAVAADPAEQKSQGLEVHVTLTELDVTMMVEKRELTSLKLIKCGVDVAIASIPPLAGRQAVEVHGRVDDLILRDLQAMPEHRAVIQGKDADESCSVFLEYLQPHNQDDMASLIVKLENPRIILLFRFLYDLLHGVDIILTVFKNTRSKQEAKPHAGDAPQEPLIAVPLELIVHVVHAALLLPASSKSRHALGLDIDYLALSMPGEALPDEGLATANLPMIVEMVDQALEGSVLLRKPVPHPDGPGEGEHAQDDSQGGAAIPQSQMRLMPPSHSTQEAPSQQASPGTRALDTFRQLVSPRLPFVPQGGRGPGSGPRSQGGVLFLDEPVLPTMTSQQRRAGTLQVPTEPEQAASPQINPLVPPSTVPHVPLDTGHADMVQGLLPDRSAPAENRYAPEAAIGLLAANVAMYRGKLAPSRSSRADHSHVPVSVERLIWPLQEYKIIDRQPFVQPGNYGLVIFERQQESEAPPYLHIHIASPKFVSNMNQSNYAALLGFTQGNLAEVSSYQSAQPKQQNDKPQRTTFNPAFKFGAPAADFPNLRVTADVKEATAVMEAQASIWQSGAFRNVTPSATGTLPFFRAAITDIQMDLAIFERSGATYMQFDGSSIQADDLRLAYSKVMTDAVEEDKGYTPGGTLSEGELGMYEPPFARDDPYETENLLKLSRAPPSFTAKPTPRLRMLRQQASDQPQMGSALPGAPGTSQSKEAAELGVTSVVEMGSPEDIHVTDAGVIPLVHLVAGPCKAIPSESAHLDRNAARPPRCLQASVGLLTDGTIAVEVQLAELLLQWPFLSDLSFMDAASSIFQPPTEIAEETGDPLHTAAAAAAAQVQQKGALQPWLYLNIIAVNSQFLLPVFDMVTIGDCVQKNFGGGAERLNMHERMADVILEAVSNALEGKGTAVSLENKALALTWSAVRFAYAMGGDGQADMRIDIRRIAAFVRDPAACVTCLLLPLSCSAHLQISTPQVIERAEQEKLTRATKLIQRWWRRRRWQQSAERSRRSRPAGERPKLTESDVAMDFAARLGRPILRVPDQEQVSMFDTLVESVASPRTRKLLQEYQHLAKASSTTSGNPAAGHPGMSRSPSVISLTAALGDLTVRAAFSHIPLAQSALWMVDNIMMKAAPGNMMTGTTASTVELPKPQDADFRPTSVDVNGTAQAVSLVLCNDKPTTFGAPDVLDFCADNLKLSFTLDQSFSDRPPNQAATLELHIMASFLNNSSSRWEAICESWGVKAEMVDNISPIYRSDQQRRFWLSSKEHLNVNFNPASLLSFGDLLAFVNSVLSVVPNVPSVGLTPSNSGASINTLVRQGKWTAPEAAPAMREQLAVEDEITSRVPQKYLIQNQSGMRIFYWAERNEDGPQRTHSLDSGQSQTLKVSPTQKVLSLISYGKGGASEKVGNVINLHFEGNWMPLKDVAVSVVGKYRYTMMSPAEHDRVPIIVDIILVGRTKIITLHSSLWLENHTDRAVSFRLHVPLTPLTAPTHPANSTQDPTGNIIIGPFPSGSGTYLPVTAVLGGLLYAKPEGYREAQRDVIRLSSDLRELQKQQGYATCEPEDGTQSADNSPLHCSFLVVPAQVNSEFQAYKHIECMEPGELMRASSPLEAIIGMHPTLILTNALPYDIQVTVWQVQPFRAMRKSQSAAEERHSSLKEVARYDVRHMRAAFSGSLPIVNDSDIDPTQSTFLEDTTHQGHHRHSKSRPSGSQGSQMRWSNGMGAPHNLKTNLNRASIMPRQTTARGRHITIEIKAGSTQDVYVNMDGNLLIHMVVPKLGLSAVEWAVVSWASSQVSRETLGDRKYIYRLPKEIKLKQQRAAKSARLWSPALYVKPLRALGHRLNPKGPHMDFSSDESGSDTTHMYDASSPGTPTIRRSRAETPLSPLGRQTQTQEGVVDMAAANQGPAAALTGDHSSASSRNAARRPEYLKTASATTTSSAAAPEVLTGDHRSEASRNADRALRARRQGTLELSPVQGPQQSSMPRPSANGVLALATPKLGGTPHMGSEQSSRQSQPGVLQAGAMQQNGIPLQMEIEPAVPPSAVRAPNGSTMQQVGAPHQGLMGFAAHETRLQPGPPRFVQHQQVQGRPVQPVAPMIEPSLLSTVSTDPGEAYVQSRVPAALHDSQVLYTNPLQDVPPSPATSYSGSPVPFKPLGITEPRPGRIGDALPAPLQPTQPPSMAHVAPALMQPDAGVGAFRRGSLTADPPVDQLALIQAEEINVDPAGQAGVGMRSQAGQPVQAGQMSSPGAAAGEGVALPRKLTTGRRAMLRRAFEEWREQSTATATQSFYHGKRRRKHASSPNIMYVGIDNSMVNESGRSPLCRVTLFAPFWLDNRTGMDLLFQDHKSAPPNPLFLGANSPFDYAEVESPGVRLTDSRTPGGSHSSPWDVSLPREIHVRPILLNKQEKTRFSLKTVARREFSHSIQISTVGIKGSIRIKGPENIHPGSIPAGLRKSLRMAFTPPGQSPSTSSPALDRFHMGLSPPRELAAPSDHSITPGLAHAEPSEAQMEAEDDKDFRRPSQDPRSKHKVIDFKLRTLRRKSSRMDRHSELYQRAEGSAANRVEGSRGRIRRSSSISETVVAVDIQPADPALTAARPALAAATHGPGGDSNEPKPIRQSSRGSASGRGSGIDEVDLRDVSRHNLDQNANLKDMALKTSKQKAKTGWEKVKPVRKRGHRLFEFAVEVAAGPATSFLRHTKVITVKAKYVVDNQTGMPIEIKQRGTPDLPPDFIGDDDQCARRLAINDRAAIHWDDADLPHELVVRPLSKTSETWQWSGSFNLGQRQEYFGLRVRKTEDPTQAINIPVNITVGTSGSVLVTFKSRLSVPPYRIENQCEDVKIFFAQTSVAQLHERKFWNTLDPMPGGNAMPYAWDEPTQDHKLTVQAVCIDKVGQKRTAVYQLDRPGAQVPLLLPTVNAGNQTGEGSSAFSHVQSLSKEKNVPKDVKQKLSSLLAAEFSKKVYVTVYADGPTRVLRFADQQSVASLEAQESVLDLKARLAQVETELKDINLDFTRLHGVSGVRQLDLYGQSQALQSSPDPAPPELPRRVSKTMPDSARSKLSKKQEGTSFQRVNSQRTIFGEPVAMGGDAAAAEGEGTLRRAGSSAAALSGKQPSRLGSLTTSPKRRRTGSQTEPPVAGTLPRPDSQRSLATEDAAGPSRGTTADQDKPLQPQGSGPAIKLNLGGPAGSMFSVKEEGNERKAAREQLELSSSQQVQGSKLLQDAVENDLALLLGGDLIVTIEKAEDLHGAERSTHSFARLRIGKQTQQQTNVIWSSCNPVWEEALSFREVSAASELVVDLLDLGGSRQGKQLEKLAKDPHRVMANSRFLGRVQVPLSETLSQRRAEQQWYTLTRSNAHDRVTGRLRMGFSWEITVRSLLTLKLSIMERVLAQRVEILCMLHPVQPQKALDWLSLTEPPVTHQGNVEHPSPNLHSQADAGLAAKGQPRHEDESAMARRLLQAHMSKEHHNHLMVTVLEVRGLHPRKGVVVAFSANELPNPTVELHVPQQPMHSVTMEHTLKPRYSDEVSATYERLPSDTQMTVRVLDHKGKYREALLGETVMSCSHVHGDQPVYVWLPILPPVHRNYIPLKKPKTPGKPAVAPSLQVHLRFQWVKQVTRGQTLHMDLHLKGLGISVMGGLQDELFNLTVEQVKVKGERSKLEAKLEGSIRRLQLDNQMLDATQPVVLAPTSVAHSRSGTAQAALGDADLITFGMSRSFANNMVALVTDTAVSPQPRAPAVKGADGMNPIEGSGAILSFKDLSLTIGEMDFQADDGFLEALSSFILSIPTADIWQDQAWRQQQAKLLSAQFGPKEVESLAMNTVLPIPGINEAQVDPLQWVQEKELRELQVMRDQSSFSAWYFIEHAEIGDLNINCTIALTSSILTSPYGAQTPTPEPRSGLFSRAIGTAGFQLINAIGEAHKVLGGAGPAIAAVPLTVVWAGGSAVTLLSSLGTGKVGPFGAVQRVGFTLSMAFAQVISGFSRMGAAVLATVPPERTGFFSDRAMLNRAVQRPPNAFEAFQRAGTELLTGVGAATGGILLDPIRGYGMGGTPIAIVGAVKGVAGAPVRGTVGVLESVSKSAHGVGLIFLGREAISGSVQRRIRAPGAFSHDDSLEDFQSKAAALAQQQALCYAWQNALPNIYPSLAGQRVDGVVEVSERAVMLLTDSHVAMLKTSSSGAHLSYKPKWAIRITNIQTVRGHEDSMSYTLEYLKRVNLKVLGKWSIPSRKTIKCGSRDIYERFIRSINRHIRDAGHQHSRQTDAGLDLGNVSALTILDAPYETEEEQQQSGMLNDTGCQ</sequence>
<feature type="region of interest" description="Disordered" evidence="3">
    <location>
        <begin position="3309"/>
        <end position="3332"/>
    </location>
</feature>
<feature type="region of interest" description="Disordered" evidence="3">
    <location>
        <begin position="4345"/>
        <end position="4389"/>
    </location>
</feature>
<evidence type="ECO:0000256" key="1">
    <source>
        <dbReference type="ARBA" id="ARBA00006545"/>
    </source>
</evidence>
<gene>
    <name evidence="6" type="ORF">WJX84_006946</name>
</gene>
<feature type="compositionally biased region" description="Basic and acidic residues" evidence="3">
    <location>
        <begin position="4506"/>
        <end position="4520"/>
    </location>
</feature>
<feature type="compositionally biased region" description="Basic and acidic residues" evidence="3">
    <location>
        <begin position="3858"/>
        <end position="3868"/>
    </location>
</feature>
<dbReference type="InterPro" id="IPR000008">
    <property type="entry name" value="C2_dom"/>
</dbReference>
<feature type="compositionally biased region" description="Polar residues" evidence="3">
    <location>
        <begin position="3549"/>
        <end position="3561"/>
    </location>
</feature>
<dbReference type="InterPro" id="IPR035892">
    <property type="entry name" value="C2_domain_sf"/>
</dbReference>
<dbReference type="PROSITE" id="PS50004">
    <property type="entry name" value="C2"/>
    <property type="match status" value="2"/>
</dbReference>
<keyword evidence="2" id="KW-0175">Coiled coil</keyword>
<feature type="region of interest" description="Disordered" evidence="3">
    <location>
        <begin position="4404"/>
        <end position="4524"/>
    </location>
</feature>
<feature type="domain" description="C2" evidence="5">
    <location>
        <begin position="4530"/>
        <end position="4663"/>
    </location>
</feature>
<protein>
    <recommendedName>
        <fullName evidence="5">C2 domain-containing protein</fullName>
    </recommendedName>
</protein>
<feature type="signal peptide" evidence="4">
    <location>
        <begin position="1"/>
        <end position="16"/>
    </location>
</feature>
<dbReference type="Pfam" id="PF25036">
    <property type="entry name" value="VPS13_VAB"/>
    <property type="match status" value="1"/>
</dbReference>
<feature type="compositionally biased region" description="Polar residues" evidence="3">
    <location>
        <begin position="3021"/>
        <end position="3032"/>
    </location>
</feature>
<feature type="region of interest" description="Disordered" evidence="3">
    <location>
        <begin position="2997"/>
        <end position="3041"/>
    </location>
</feature>